<proteinExistence type="predicted"/>
<evidence type="ECO:0000313" key="2">
    <source>
        <dbReference type="Proteomes" id="UP001500738"/>
    </source>
</evidence>
<organism evidence="1 2">
    <name type="scientific">Sphingopyxis soli</name>
    <dbReference type="NCBI Taxonomy" id="592051"/>
    <lineage>
        <taxon>Bacteria</taxon>
        <taxon>Pseudomonadati</taxon>
        <taxon>Pseudomonadota</taxon>
        <taxon>Alphaproteobacteria</taxon>
        <taxon>Sphingomonadales</taxon>
        <taxon>Sphingomonadaceae</taxon>
        <taxon>Sphingopyxis</taxon>
    </lineage>
</organism>
<dbReference type="InterPro" id="IPR007420">
    <property type="entry name" value="DUF465"/>
</dbReference>
<sequence length="60" mass="7249">MTFRSRFYRLTELHRQIDDALRRENRRRGADPFRLLRLKTLKLAVRKRLASLSRQPALAI</sequence>
<evidence type="ECO:0000313" key="1">
    <source>
        <dbReference type="EMBL" id="GAA0863197.1"/>
    </source>
</evidence>
<accession>A0ABN1M254</accession>
<protein>
    <recommendedName>
        <fullName evidence="3">DUF465 domain-containing protein</fullName>
    </recommendedName>
</protein>
<dbReference type="Proteomes" id="UP001500738">
    <property type="component" value="Unassembled WGS sequence"/>
</dbReference>
<dbReference type="EMBL" id="BAAAFE010000005">
    <property type="protein sequence ID" value="GAA0863197.1"/>
    <property type="molecule type" value="Genomic_DNA"/>
</dbReference>
<dbReference type="Pfam" id="PF04325">
    <property type="entry name" value="DUF465"/>
    <property type="match status" value="1"/>
</dbReference>
<gene>
    <name evidence="1" type="ORF">GCM10009115_12870</name>
</gene>
<comment type="caution">
    <text evidence="1">The sequence shown here is derived from an EMBL/GenBank/DDBJ whole genome shotgun (WGS) entry which is preliminary data.</text>
</comment>
<keyword evidence="2" id="KW-1185">Reference proteome</keyword>
<dbReference type="RefSeq" id="WP_215353015.1">
    <property type="nucleotide sequence ID" value="NZ_BAAAFE010000005.1"/>
</dbReference>
<name>A0ABN1M254_9SPHN</name>
<evidence type="ECO:0008006" key="3">
    <source>
        <dbReference type="Google" id="ProtNLM"/>
    </source>
</evidence>
<reference evidence="1 2" key="1">
    <citation type="journal article" date="2019" name="Int. J. Syst. Evol. Microbiol.">
        <title>The Global Catalogue of Microorganisms (GCM) 10K type strain sequencing project: providing services to taxonomists for standard genome sequencing and annotation.</title>
        <authorList>
            <consortium name="The Broad Institute Genomics Platform"/>
            <consortium name="The Broad Institute Genome Sequencing Center for Infectious Disease"/>
            <person name="Wu L."/>
            <person name="Ma J."/>
        </authorList>
    </citation>
    <scope>NUCLEOTIDE SEQUENCE [LARGE SCALE GENOMIC DNA]</scope>
    <source>
        <strain evidence="1 2">JCM 15910</strain>
    </source>
</reference>